<dbReference type="Proteomes" id="UP000479756">
    <property type="component" value="Unassembled WGS sequence"/>
</dbReference>
<dbReference type="GO" id="GO:0045436">
    <property type="term" value="F:lycopene beta cyclase activity"/>
    <property type="evidence" value="ECO:0007669"/>
    <property type="project" value="UniProtKB-ARBA"/>
</dbReference>
<evidence type="ECO:0000256" key="6">
    <source>
        <dbReference type="ARBA" id="ARBA00023136"/>
    </source>
</evidence>
<comment type="caution">
    <text evidence="10">The sequence shown here is derived from an EMBL/GenBank/DDBJ whole genome shotgun (WGS) entry which is preliminary data.</text>
</comment>
<feature type="transmembrane region" description="Helical" evidence="9">
    <location>
        <begin position="80"/>
        <end position="97"/>
    </location>
</feature>
<comment type="subcellular location">
    <subcellularLocation>
        <location evidence="1">Membrane</location>
        <topology evidence="1">Multi-pass membrane protein</topology>
    </subcellularLocation>
</comment>
<evidence type="ECO:0000256" key="7">
    <source>
        <dbReference type="ARBA" id="ARBA00023235"/>
    </source>
</evidence>
<dbReference type="RefSeq" id="WP_163473929.1">
    <property type="nucleotide sequence ID" value="NZ_JAAGWZ010000003.1"/>
</dbReference>
<dbReference type="AlphaFoldDB" id="A0A7C9PNW6"/>
<name>A0A7C9PNW6_9MICO</name>
<evidence type="ECO:0000313" key="11">
    <source>
        <dbReference type="Proteomes" id="UP000479756"/>
    </source>
</evidence>
<dbReference type="EMBL" id="JAAGWZ010000003">
    <property type="protein sequence ID" value="NEM91867.1"/>
    <property type="molecule type" value="Genomic_DNA"/>
</dbReference>
<sequence>MGVLYLLALAVALAGMVTLDRRFRLFFWQRPRRAAVVLAVGLAFFLLWDLAGIRLGIFFRGETSFMTGLQLAPELPIEEPFFLLLLCYLTMNLFGAVERVRDARARGGASGSGGTVGPGRESGPGAAA</sequence>
<comment type="pathway">
    <text evidence="2">Carotenoid biosynthesis.</text>
</comment>
<keyword evidence="3 9" id="KW-0812">Transmembrane</keyword>
<dbReference type="InterPro" id="IPR017825">
    <property type="entry name" value="Lycopene_cyclase_dom"/>
</dbReference>
<evidence type="ECO:0000256" key="3">
    <source>
        <dbReference type="ARBA" id="ARBA00022692"/>
    </source>
</evidence>
<keyword evidence="5 9" id="KW-1133">Transmembrane helix</keyword>
<keyword evidence="11" id="KW-1185">Reference proteome</keyword>
<evidence type="ECO:0000256" key="5">
    <source>
        <dbReference type="ARBA" id="ARBA00022989"/>
    </source>
</evidence>
<evidence type="ECO:0000313" key="10">
    <source>
        <dbReference type="EMBL" id="NEM91867.1"/>
    </source>
</evidence>
<evidence type="ECO:0000256" key="2">
    <source>
        <dbReference type="ARBA" id="ARBA00004829"/>
    </source>
</evidence>
<keyword evidence="7" id="KW-0413">Isomerase</keyword>
<dbReference type="NCBIfam" id="TIGR03462">
    <property type="entry name" value="CarR_dom_SF"/>
    <property type="match status" value="1"/>
</dbReference>
<feature type="transmembrane region" description="Helical" evidence="9">
    <location>
        <begin position="6"/>
        <end position="23"/>
    </location>
</feature>
<gene>
    <name evidence="10" type="ORF">G3T37_10920</name>
</gene>
<proteinExistence type="predicted"/>
<accession>A0A7C9PNW6</accession>
<keyword evidence="4" id="KW-0125">Carotenoid biosynthesis</keyword>
<evidence type="ECO:0000256" key="9">
    <source>
        <dbReference type="SAM" id="Phobius"/>
    </source>
</evidence>
<evidence type="ECO:0000256" key="8">
    <source>
        <dbReference type="SAM" id="MobiDB-lite"/>
    </source>
</evidence>
<dbReference type="GO" id="GO:0016872">
    <property type="term" value="F:intramolecular lyase activity"/>
    <property type="evidence" value="ECO:0007669"/>
    <property type="project" value="InterPro"/>
</dbReference>
<reference evidence="10 11" key="1">
    <citation type="journal article" date="2014" name="Int. J. Syst. Evol. Microbiol.">
        <title>Description of Galbitalea soli gen. nov., sp. nov., and Frondihabitans sucicola sp. nov.</title>
        <authorList>
            <person name="Kim S.J."/>
            <person name="Lim J.M."/>
            <person name="Ahn J.H."/>
            <person name="Weon H.Y."/>
            <person name="Hamada M."/>
            <person name="Suzuki K."/>
            <person name="Ahn T.Y."/>
            <person name="Kwon S.W."/>
        </authorList>
    </citation>
    <scope>NUCLEOTIDE SEQUENCE [LARGE SCALE GENOMIC DNA]</scope>
    <source>
        <strain evidence="10 11">NBRC 108727</strain>
    </source>
</reference>
<protein>
    <submittedName>
        <fullName evidence="10">Lycopene cyclase domain-containing protein</fullName>
    </submittedName>
</protein>
<keyword evidence="6 9" id="KW-0472">Membrane</keyword>
<feature type="region of interest" description="Disordered" evidence="8">
    <location>
        <begin position="105"/>
        <end position="128"/>
    </location>
</feature>
<feature type="transmembrane region" description="Helical" evidence="9">
    <location>
        <begin position="35"/>
        <end position="60"/>
    </location>
</feature>
<evidence type="ECO:0000256" key="4">
    <source>
        <dbReference type="ARBA" id="ARBA00022746"/>
    </source>
</evidence>
<dbReference type="GO" id="GO:0016020">
    <property type="term" value="C:membrane"/>
    <property type="evidence" value="ECO:0007669"/>
    <property type="project" value="UniProtKB-SubCell"/>
</dbReference>
<dbReference type="GO" id="GO:0016117">
    <property type="term" value="P:carotenoid biosynthetic process"/>
    <property type="evidence" value="ECO:0007669"/>
    <property type="project" value="UniProtKB-KW"/>
</dbReference>
<organism evidence="10 11">
    <name type="scientific">Galbitalea soli</name>
    <dbReference type="NCBI Taxonomy" id="1268042"/>
    <lineage>
        <taxon>Bacteria</taxon>
        <taxon>Bacillati</taxon>
        <taxon>Actinomycetota</taxon>
        <taxon>Actinomycetes</taxon>
        <taxon>Micrococcales</taxon>
        <taxon>Microbacteriaceae</taxon>
        <taxon>Galbitalea</taxon>
    </lineage>
</organism>
<feature type="compositionally biased region" description="Gly residues" evidence="8">
    <location>
        <begin position="108"/>
        <end position="122"/>
    </location>
</feature>
<evidence type="ECO:0000256" key="1">
    <source>
        <dbReference type="ARBA" id="ARBA00004141"/>
    </source>
</evidence>